<feature type="domain" description="Amidohydrolase 3" evidence="2">
    <location>
        <begin position="79"/>
        <end position="552"/>
    </location>
</feature>
<protein>
    <submittedName>
        <fullName evidence="3">Exoenzymes regulatory protein AepA</fullName>
    </submittedName>
</protein>
<feature type="compositionally biased region" description="Basic and acidic residues" evidence="1">
    <location>
        <begin position="1"/>
        <end position="12"/>
    </location>
</feature>
<dbReference type="HOGENOM" id="CLU_009942_2_0_11"/>
<dbReference type="SUPFAM" id="SSF51556">
    <property type="entry name" value="Metallo-dependent hydrolases"/>
    <property type="match status" value="1"/>
</dbReference>
<proteinExistence type="predicted"/>
<dbReference type="GO" id="GO:0016810">
    <property type="term" value="F:hydrolase activity, acting on carbon-nitrogen (but not peptide) bonds"/>
    <property type="evidence" value="ECO:0007669"/>
    <property type="project" value="InterPro"/>
</dbReference>
<dbReference type="InterPro" id="IPR013108">
    <property type="entry name" value="Amidohydro_3"/>
</dbReference>
<name>B5H4F5_STRE2</name>
<dbReference type="EMBL" id="CM000950">
    <property type="protein sequence ID" value="EDY61716.1"/>
    <property type="molecule type" value="Genomic_DNA"/>
</dbReference>
<evidence type="ECO:0000313" key="3">
    <source>
        <dbReference type="EMBL" id="EDY61716.1"/>
    </source>
</evidence>
<dbReference type="InterPro" id="IPR011059">
    <property type="entry name" value="Metal-dep_hydrolase_composite"/>
</dbReference>
<dbReference type="AlphaFoldDB" id="B5H4F5"/>
<evidence type="ECO:0000256" key="1">
    <source>
        <dbReference type="SAM" id="MobiDB-lite"/>
    </source>
</evidence>
<evidence type="ECO:0000313" key="4">
    <source>
        <dbReference type="Proteomes" id="UP000002805"/>
    </source>
</evidence>
<dbReference type="Gene3D" id="3.10.310.70">
    <property type="match status" value="1"/>
</dbReference>
<gene>
    <name evidence="3" type="ORF">SSDG_00031</name>
</gene>
<dbReference type="CDD" id="cd01300">
    <property type="entry name" value="YtcJ_like"/>
    <property type="match status" value="1"/>
</dbReference>
<evidence type="ECO:0000259" key="2">
    <source>
        <dbReference type="Pfam" id="PF07969"/>
    </source>
</evidence>
<dbReference type="Proteomes" id="UP000002805">
    <property type="component" value="Chromosome"/>
</dbReference>
<keyword evidence="4" id="KW-1185">Reference proteome</keyword>
<reference evidence="4" key="2">
    <citation type="submission" date="2009-10" db="EMBL/GenBank/DDBJ databases">
        <title>The genome sequence of Streptomyces pristinaespiralis strain ATCC 25486.</title>
        <authorList>
            <consortium name="The Broad Institute Genome Sequencing Platform"/>
            <consortium name="Broad Institute Microbial Sequencing Center"/>
            <person name="Fischbach M."/>
            <person name="Godfrey P."/>
            <person name="Ward D."/>
            <person name="Young S."/>
            <person name="Zeng Q."/>
            <person name="Koehrsen M."/>
            <person name="Alvarado L."/>
            <person name="Berlin A.M."/>
            <person name="Bochicchio J."/>
            <person name="Borenstein D."/>
            <person name="Chapman S.B."/>
            <person name="Chen Z."/>
            <person name="Engels R."/>
            <person name="Freedman E."/>
            <person name="Gellesch M."/>
            <person name="Goldberg J."/>
            <person name="Griggs A."/>
            <person name="Gujja S."/>
            <person name="Heilman E.R."/>
            <person name="Heiman D.I."/>
            <person name="Hepburn T.A."/>
            <person name="Howarth C."/>
            <person name="Jen D."/>
            <person name="Larson L."/>
            <person name="Lewis B."/>
            <person name="Mehta T."/>
            <person name="Park D."/>
            <person name="Pearson M."/>
            <person name="Richards J."/>
            <person name="Roberts A."/>
            <person name="Saif S."/>
            <person name="Shea T.D."/>
            <person name="Shenoy N."/>
            <person name="Sisk P."/>
            <person name="Stolte C."/>
            <person name="Sykes S.N."/>
            <person name="Thomson T."/>
            <person name="Walk T."/>
            <person name="White J."/>
            <person name="Yandava C."/>
            <person name="Straight P."/>
            <person name="Clardy J."/>
            <person name="Hung D."/>
            <person name="Kolter R."/>
            <person name="Mekalanos J."/>
            <person name="Walker S."/>
            <person name="Walsh C.T."/>
            <person name="Wieland-Brown L.C."/>
            <person name="Haas B."/>
            <person name="Nusbaum C."/>
            <person name="Birren B."/>
        </authorList>
    </citation>
    <scope>NUCLEOTIDE SEQUENCE [LARGE SCALE GENOMIC DNA]</scope>
    <source>
        <strain evidence="4">ATCC 25486 / DSM 40338 / CBS 914.69 / JCM 4507 / NBRC 13074 / NRRL 2958 / 5647</strain>
    </source>
</reference>
<dbReference type="InterPro" id="IPR032466">
    <property type="entry name" value="Metal_Hydrolase"/>
</dbReference>
<dbReference type="InterPro" id="IPR033932">
    <property type="entry name" value="YtcJ-like"/>
</dbReference>
<dbReference type="PANTHER" id="PTHR22642:SF2">
    <property type="entry name" value="PROTEIN LONG AFTER FAR-RED 3"/>
    <property type="match status" value="1"/>
</dbReference>
<feature type="region of interest" description="Disordered" evidence="1">
    <location>
        <begin position="1"/>
        <end position="28"/>
    </location>
</feature>
<accession>B5H4F5</accession>
<dbReference type="Gene3D" id="2.30.40.10">
    <property type="entry name" value="Urease, subunit C, domain 1"/>
    <property type="match status" value="1"/>
</dbReference>
<dbReference type="Gene3D" id="3.20.20.140">
    <property type="entry name" value="Metal-dependent hydrolases"/>
    <property type="match status" value="1"/>
</dbReference>
<organism evidence="3 4">
    <name type="scientific">Streptomyces pristinaespiralis (strain ATCC 25486 / DSM 40338 / CBS 914.69 / JCM 4507 / KCC S-0507 / NBRC 13074 / NRRL 2958 / 5647)</name>
    <dbReference type="NCBI Taxonomy" id="457429"/>
    <lineage>
        <taxon>Bacteria</taxon>
        <taxon>Bacillati</taxon>
        <taxon>Actinomycetota</taxon>
        <taxon>Actinomycetes</taxon>
        <taxon>Kitasatosporales</taxon>
        <taxon>Streptomycetaceae</taxon>
        <taxon>Streptomyces</taxon>
    </lineage>
</organism>
<dbReference type="SUPFAM" id="SSF51338">
    <property type="entry name" value="Composite domain of metallo-dependent hydrolases"/>
    <property type="match status" value="1"/>
</dbReference>
<dbReference type="eggNOG" id="COG1574">
    <property type="taxonomic scope" value="Bacteria"/>
</dbReference>
<sequence length="561" mass="59939">MPDHRRPRDRYSADGAHGPQTPCHGPDILGTDRPMLCTRLTNANIVTMDPRHPVARQLGIWRGRIVGLDDAVSSTPAREVIDLQGATVLPGFIDAHVHLAWAGLKASAPSVAPCERVDDVLAVVADAVARRKGSGGWVDIGGYDQRALGRHLTAAELDKVSDGHKLFIMHDSGHGCVVNTAVLDLLPADVPHQDGFLAESAMTAARRLRLPYSQEELADAIERAAGTCLDEGVTACAEAGIGGGLLGHSPVELGAYQLLRDQGRLPLRVQLMAAADTLRPVGSHSADGIPRALDLGLRTGFGDDWLSVGALKVYTDGGMMARTAALTAPYHGMEHTGEFQDDPERIADVIVDGHLAGWQLAVHAIGDRAADLALDALERAQRLRPRPGARHRIEHAGLIRPDQLPRLARLGASAVVQPNFLRYFGDDYASIMGEDRAPWLYRGRAFLDHGITLVGSSDRPVTDGSPLRAVQFMVERASESGLVIGPDEGITVEEALRSYTIGGAYACHWEDSAGTLAPGKRADLVVLGDDPRRVGTSDIGDIEIVSTFVDGRERRPVASGG</sequence>
<reference evidence="4" key="1">
    <citation type="submission" date="2008-02" db="EMBL/GenBank/DDBJ databases">
        <authorList>
            <consortium name="The Broad Institute Genome Sequencing Platform"/>
            <person name="Fischbach M."/>
            <person name="Ward D."/>
            <person name="Young S."/>
            <person name="Jaffe D."/>
            <person name="Gnerre S."/>
            <person name="Berlin A."/>
            <person name="Heiman D."/>
            <person name="Hepburn T."/>
            <person name="Sykes S."/>
            <person name="Alvarado L."/>
            <person name="Kodira C.D."/>
            <person name="Straight P."/>
            <person name="Clardy J."/>
            <person name="Hung D."/>
            <person name="Kolter R."/>
            <person name="Mekalanos J."/>
            <person name="Walker S."/>
            <person name="Walsh C.T."/>
            <person name="Lander E."/>
            <person name="Galagan J."/>
            <person name="Nusbaum C."/>
            <person name="Birren B."/>
        </authorList>
    </citation>
    <scope>NUCLEOTIDE SEQUENCE [LARGE SCALE GENOMIC DNA]</scope>
    <source>
        <strain evidence="4">ATCC 25486 / DSM 40338 / CBS 914.69 / JCM 4507 / NBRC 13074 / NRRL 2958 / 5647</strain>
    </source>
</reference>
<dbReference type="Pfam" id="PF07969">
    <property type="entry name" value="Amidohydro_3"/>
    <property type="match status" value="1"/>
</dbReference>
<dbReference type="PANTHER" id="PTHR22642">
    <property type="entry name" value="IMIDAZOLONEPROPIONASE"/>
    <property type="match status" value="1"/>
</dbReference>